<dbReference type="OrthoDB" id="405961at2759"/>
<evidence type="ECO:0000313" key="2">
    <source>
        <dbReference type="Proteomes" id="UP000601435"/>
    </source>
</evidence>
<organism evidence="1 2">
    <name type="scientific">Symbiodinium necroappetens</name>
    <dbReference type="NCBI Taxonomy" id="1628268"/>
    <lineage>
        <taxon>Eukaryota</taxon>
        <taxon>Sar</taxon>
        <taxon>Alveolata</taxon>
        <taxon>Dinophyceae</taxon>
        <taxon>Suessiales</taxon>
        <taxon>Symbiodiniaceae</taxon>
        <taxon>Symbiodinium</taxon>
    </lineage>
</organism>
<protein>
    <submittedName>
        <fullName evidence="1">SPCC736.13 protein</fullName>
    </submittedName>
</protein>
<sequence length="181" mass="19661">MELALAIVPQVCVVGRYEKPPCSDGETLATFRGRSLCVSDCTGEATDASAECPQDKPKDTFGKPACFMVPAPKGDTSHPSMRQRYCGLECRGDSYCPRGSKCTFIDVSAEIDEYGDVNPLARNYPHLISDDLLTGVCTYKRAKGGKGGPSPLELKFSKSVTLSILRQRGIKPPPDWTHTDL</sequence>
<proteinExistence type="predicted"/>
<gene>
    <name evidence="1" type="primary">SPCC736.13</name>
    <name evidence="1" type="ORF">SNEC2469_LOCUS35271</name>
</gene>
<dbReference type="EMBL" id="CAJNJA010101251">
    <property type="protein sequence ID" value="CAE7944157.1"/>
    <property type="molecule type" value="Genomic_DNA"/>
</dbReference>
<accession>A0A813CP14</accession>
<keyword evidence="2" id="KW-1185">Reference proteome</keyword>
<evidence type="ECO:0000313" key="1">
    <source>
        <dbReference type="EMBL" id="CAE7944157.1"/>
    </source>
</evidence>
<dbReference type="AlphaFoldDB" id="A0A813CP14"/>
<comment type="caution">
    <text evidence="1">The sequence shown here is derived from an EMBL/GenBank/DDBJ whole genome shotgun (WGS) entry which is preliminary data.</text>
</comment>
<reference evidence="1" key="1">
    <citation type="submission" date="2021-02" db="EMBL/GenBank/DDBJ databases">
        <authorList>
            <person name="Dougan E. K."/>
            <person name="Rhodes N."/>
            <person name="Thang M."/>
            <person name="Chan C."/>
        </authorList>
    </citation>
    <scope>NUCLEOTIDE SEQUENCE</scope>
</reference>
<name>A0A813CP14_9DINO</name>
<dbReference type="Proteomes" id="UP000601435">
    <property type="component" value="Unassembled WGS sequence"/>
</dbReference>